<dbReference type="Pfam" id="PF24681">
    <property type="entry name" value="Kelch_KLHDC2_KLHL20_DRC7"/>
    <property type="match status" value="1"/>
</dbReference>
<dbReference type="PANTHER" id="PTHR45632">
    <property type="entry name" value="LD33804P"/>
    <property type="match status" value="1"/>
</dbReference>
<gene>
    <name evidence="2" type="ORF">K6T82_20420</name>
</gene>
<name>A0A9X1HDG6_9FLAO</name>
<evidence type="ECO:0000313" key="3">
    <source>
        <dbReference type="Proteomes" id="UP001139366"/>
    </source>
</evidence>
<keyword evidence="2" id="KW-0378">Hydrolase</keyword>
<sequence length="455" mass="51856">MIKKVLFAILIFPLCLNAQTIKGIVKSQATDSLLDDANIYAVQNQIGTLTNSNGEFTLNLKEKTNDSLQVSHIGFVTAKIAIKDLKKINYIILLQEDIENLNNVEVKIKKKKLKSKIDFEKLSPLKDAVYSFASTLHNGKIYVTGGDSSYNSNAFEIAKTKTNSHDPQVFMPIYFQELRREEGNAKHKGDFLIYDIKSDSWENSNKKLIKRAYHSLHFYDNSFYIFGGKRISPNAKFEYLENQIEIFDLSKNEIAIDKTNPHQAINSPSFIYKDNIIVMGGAIKTTPKGKKTFTNKTHFYNLTSGLWYELSEMPIAQEANGILMGDKIYLIGGNNGKAMSEIQSFDLINDKWLNEGELFSELEKPAIASQNDLIYIFDSKKIYLYDIKTKVLKEFVIDIDVKYSAMHLFENNLYIIGGLSQDELSSRPSNKTYRIAIDEFQNTSPSKIKTLKQKQ</sequence>
<protein>
    <submittedName>
        <fullName evidence="2">Carboxypeptidase-like regulatory domain-containing protein</fullName>
    </submittedName>
</protein>
<feature type="chain" id="PRO_5040911614" evidence="1">
    <location>
        <begin position="19"/>
        <end position="455"/>
    </location>
</feature>
<dbReference type="Gene3D" id="2.60.40.1120">
    <property type="entry name" value="Carboxypeptidase-like, regulatory domain"/>
    <property type="match status" value="1"/>
</dbReference>
<comment type="caution">
    <text evidence="2">The sequence shown here is derived from an EMBL/GenBank/DDBJ whole genome shotgun (WGS) entry which is preliminary data.</text>
</comment>
<keyword evidence="2" id="KW-0121">Carboxypeptidase</keyword>
<evidence type="ECO:0000313" key="2">
    <source>
        <dbReference type="EMBL" id="MBZ4037136.1"/>
    </source>
</evidence>
<dbReference type="EMBL" id="JAINUY010000007">
    <property type="protein sequence ID" value="MBZ4037136.1"/>
    <property type="molecule type" value="Genomic_DNA"/>
</dbReference>
<dbReference type="SUPFAM" id="SSF49464">
    <property type="entry name" value="Carboxypeptidase regulatory domain-like"/>
    <property type="match status" value="1"/>
</dbReference>
<proteinExistence type="predicted"/>
<organism evidence="2 3">
    <name type="scientific">Flavobacterium potami</name>
    <dbReference type="NCBI Taxonomy" id="2872310"/>
    <lineage>
        <taxon>Bacteria</taxon>
        <taxon>Pseudomonadati</taxon>
        <taxon>Bacteroidota</taxon>
        <taxon>Flavobacteriia</taxon>
        <taxon>Flavobacteriales</taxon>
        <taxon>Flavobacteriaceae</taxon>
        <taxon>Flavobacterium</taxon>
    </lineage>
</organism>
<dbReference type="GO" id="GO:0004180">
    <property type="term" value="F:carboxypeptidase activity"/>
    <property type="evidence" value="ECO:0007669"/>
    <property type="project" value="UniProtKB-KW"/>
</dbReference>
<evidence type="ECO:0000256" key="1">
    <source>
        <dbReference type="SAM" id="SignalP"/>
    </source>
</evidence>
<dbReference type="Pfam" id="PF13715">
    <property type="entry name" value="CarbopepD_reg_2"/>
    <property type="match status" value="1"/>
</dbReference>
<reference evidence="2 3" key="1">
    <citation type="journal article" date="2023" name="Antonie Van Leeuwenhoek">
        <title>Flavobacterium potami sp. nov., a multi-metal resistance genes harbouring bacterium isolated from shallow river silt.</title>
        <authorList>
            <person name="Li S."/>
            <person name="Mao S."/>
            <person name="Mu W."/>
            <person name="Guo B."/>
            <person name="Li C."/>
            <person name="Zhu Q."/>
            <person name="Hou X."/>
            <person name="Zhao Y."/>
            <person name="Wei S."/>
            <person name="Liu H."/>
            <person name="Liu A."/>
        </authorList>
    </citation>
    <scope>NUCLEOTIDE SEQUENCE [LARGE SCALE GENOMIC DNA]</scope>
    <source>
        <strain evidence="2 3">17A</strain>
    </source>
</reference>
<dbReference type="AlphaFoldDB" id="A0A9X1HDG6"/>
<dbReference type="Gene3D" id="2.120.10.80">
    <property type="entry name" value="Kelch-type beta propeller"/>
    <property type="match status" value="1"/>
</dbReference>
<keyword evidence="2" id="KW-0645">Protease</keyword>
<dbReference type="SUPFAM" id="SSF117281">
    <property type="entry name" value="Kelch motif"/>
    <property type="match status" value="1"/>
</dbReference>
<dbReference type="InterPro" id="IPR015915">
    <property type="entry name" value="Kelch-typ_b-propeller"/>
</dbReference>
<dbReference type="RefSeq" id="WP_223710086.1">
    <property type="nucleotide sequence ID" value="NZ_JAINUY010000007.1"/>
</dbReference>
<keyword evidence="1" id="KW-0732">Signal</keyword>
<keyword evidence="3" id="KW-1185">Reference proteome</keyword>
<feature type="signal peptide" evidence="1">
    <location>
        <begin position="1"/>
        <end position="18"/>
    </location>
</feature>
<dbReference type="Proteomes" id="UP001139366">
    <property type="component" value="Unassembled WGS sequence"/>
</dbReference>
<dbReference type="InterPro" id="IPR008969">
    <property type="entry name" value="CarboxyPept-like_regulatory"/>
</dbReference>
<accession>A0A9X1HDG6</accession>